<organism evidence="2 3">
    <name type="scientific">Linum trigynum</name>
    <dbReference type="NCBI Taxonomy" id="586398"/>
    <lineage>
        <taxon>Eukaryota</taxon>
        <taxon>Viridiplantae</taxon>
        <taxon>Streptophyta</taxon>
        <taxon>Embryophyta</taxon>
        <taxon>Tracheophyta</taxon>
        <taxon>Spermatophyta</taxon>
        <taxon>Magnoliopsida</taxon>
        <taxon>eudicotyledons</taxon>
        <taxon>Gunneridae</taxon>
        <taxon>Pentapetalae</taxon>
        <taxon>rosids</taxon>
        <taxon>fabids</taxon>
        <taxon>Malpighiales</taxon>
        <taxon>Linaceae</taxon>
        <taxon>Linum</taxon>
    </lineage>
</organism>
<dbReference type="EMBL" id="OZ034819">
    <property type="protein sequence ID" value="CAL1398485.1"/>
    <property type="molecule type" value="Genomic_DNA"/>
</dbReference>
<feature type="region of interest" description="Disordered" evidence="1">
    <location>
        <begin position="1"/>
        <end position="127"/>
    </location>
</feature>
<dbReference type="Proteomes" id="UP001497516">
    <property type="component" value="Chromosome 6"/>
</dbReference>
<name>A0AAV2FLD5_9ROSI</name>
<protein>
    <submittedName>
        <fullName evidence="2">Uncharacterized protein</fullName>
    </submittedName>
</protein>
<reference evidence="2 3" key="1">
    <citation type="submission" date="2024-04" db="EMBL/GenBank/DDBJ databases">
        <authorList>
            <person name="Fracassetti M."/>
        </authorList>
    </citation>
    <scope>NUCLEOTIDE SEQUENCE [LARGE SCALE GENOMIC DNA]</scope>
</reference>
<evidence type="ECO:0000256" key="1">
    <source>
        <dbReference type="SAM" id="MobiDB-lite"/>
    </source>
</evidence>
<feature type="compositionally biased region" description="Basic and acidic residues" evidence="1">
    <location>
        <begin position="1"/>
        <end position="15"/>
    </location>
</feature>
<evidence type="ECO:0000313" key="2">
    <source>
        <dbReference type="EMBL" id="CAL1398485.1"/>
    </source>
</evidence>
<sequence length="213" mass="23771">MAMKGETPEKKEEQSRQGSSPAAPFRGRRTAGEEVEKQAKTEKETPVPQRKKKKRGGDILCPSPKTTSVAAQIVQTPRSDVEETTELKAAAAGWPRGRRVSPREDKPSEKLLTPRKGVEERELPTGKMALPAWKMMTEEHPTNEEKVEGASVCHSTNPMSRELDPRIMAAGLSMGRSDLQWRLSLGHGREKCLRRPGQQLVWRTSKVGPVEWT</sequence>
<evidence type="ECO:0000313" key="3">
    <source>
        <dbReference type="Proteomes" id="UP001497516"/>
    </source>
</evidence>
<accession>A0AAV2FLD5</accession>
<feature type="compositionally biased region" description="Polar residues" evidence="1">
    <location>
        <begin position="64"/>
        <end position="78"/>
    </location>
</feature>
<proteinExistence type="predicted"/>
<keyword evidence="3" id="KW-1185">Reference proteome</keyword>
<dbReference type="AlphaFoldDB" id="A0AAV2FLD5"/>
<feature type="compositionally biased region" description="Basic and acidic residues" evidence="1">
    <location>
        <begin position="30"/>
        <end position="45"/>
    </location>
</feature>
<gene>
    <name evidence="2" type="ORF">LTRI10_LOCUS38716</name>
</gene>